<feature type="compositionally biased region" description="Acidic residues" evidence="1">
    <location>
        <begin position="436"/>
        <end position="454"/>
    </location>
</feature>
<dbReference type="Proteomes" id="UP000247409">
    <property type="component" value="Unassembled WGS sequence"/>
</dbReference>
<dbReference type="InterPro" id="IPR001173">
    <property type="entry name" value="Glyco_trans_2-like"/>
</dbReference>
<keyword evidence="2" id="KW-1133">Transmembrane helix</keyword>
<keyword evidence="4" id="KW-0328">Glycosyltransferase</keyword>
<comment type="caution">
    <text evidence="4">The sequence shown here is derived from an EMBL/GenBank/DDBJ whole genome shotgun (WGS) entry which is preliminary data.</text>
</comment>
<keyword evidence="4" id="KW-0808">Transferase</keyword>
<organism evidence="4 5">
    <name type="scientific">Gracilariopsis chorda</name>
    <dbReference type="NCBI Taxonomy" id="448386"/>
    <lineage>
        <taxon>Eukaryota</taxon>
        <taxon>Rhodophyta</taxon>
        <taxon>Florideophyceae</taxon>
        <taxon>Rhodymeniophycidae</taxon>
        <taxon>Gracilariales</taxon>
        <taxon>Gracilariaceae</taxon>
        <taxon>Gracilariopsis</taxon>
    </lineage>
</organism>
<dbReference type="InterPro" id="IPR027389">
    <property type="entry name" value="B_mannosylTrfase_Bre-3/Egh"/>
</dbReference>
<dbReference type="AlphaFoldDB" id="A0A2V3II62"/>
<dbReference type="OrthoDB" id="3971593at2759"/>
<dbReference type="STRING" id="448386.A0A2V3II62"/>
<feature type="region of interest" description="Disordered" evidence="1">
    <location>
        <begin position="432"/>
        <end position="457"/>
    </location>
</feature>
<feature type="transmembrane region" description="Helical" evidence="2">
    <location>
        <begin position="299"/>
        <end position="319"/>
    </location>
</feature>
<dbReference type="Gene3D" id="3.90.550.10">
    <property type="entry name" value="Spore Coat Polysaccharide Biosynthesis Protein SpsA, Chain A"/>
    <property type="match status" value="1"/>
</dbReference>
<feature type="transmembrane region" description="Helical" evidence="2">
    <location>
        <begin position="325"/>
        <end position="346"/>
    </location>
</feature>
<evidence type="ECO:0000313" key="4">
    <source>
        <dbReference type="EMBL" id="PXF41795.1"/>
    </source>
</evidence>
<evidence type="ECO:0000256" key="2">
    <source>
        <dbReference type="SAM" id="Phobius"/>
    </source>
</evidence>
<reference evidence="4 5" key="1">
    <citation type="journal article" date="2018" name="Mol. Biol. Evol.">
        <title>Analysis of the draft genome of the red seaweed Gracilariopsis chorda provides insights into genome size evolution in Rhodophyta.</title>
        <authorList>
            <person name="Lee J."/>
            <person name="Yang E.C."/>
            <person name="Graf L."/>
            <person name="Yang J.H."/>
            <person name="Qiu H."/>
            <person name="Zel Zion U."/>
            <person name="Chan C.X."/>
            <person name="Stephens T.G."/>
            <person name="Weber A.P.M."/>
            <person name="Boo G.H."/>
            <person name="Boo S.M."/>
            <person name="Kim K.M."/>
            <person name="Shin Y."/>
            <person name="Jung M."/>
            <person name="Lee S.J."/>
            <person name="Yim H.S."/>
            <person name="Lee J.H."/>
            <person name="Bhattacharya D."/>
            <person name="Yoon H.S."/>
        </authorList>
    </citation>
    <scope>NUCLEOTIDE SEQUENCE [LARGE SCALE GENOMIC DNA]</scope>
    <source>
        <strain evidence="4 5">SKKU-2015</strain>
        <tissue evidence="4">Whole body</tissue>
    </source>
</reference>
<evidence type="ECO:0000256" key="1">
    <source>
        <dbReference type="SAM" id="MobiDB-lite"/>
    </source>
</evidence>
<keyword evidence="2" id="KW-0812">Transmembrane</keyword>
<evidence type="ECO:0000259" key="3">
    <source>
        <dbReference type="Pfam" id="PF13632"/>
    </source>
</evidence>
<evidence type="ECO:0000313" key="5">
    <source>
        <dbReference type="Proteomes" id="UP000247409"/>
    </source>
</evidence>
<sequence length="481" mass="54261">MYYIQQLVWPPDRLSEQNLRLWVASPYLGLIWLITLPTAFATLIGSLMFSYNTKLDDIPPTSHNVAFRIVSRGINNDVLMETIRRCQNEMSRNPMFPYLIEIVTDAEVFKAPLDPDVVHLKVPVSYHTPNHTKFKARALNYACEHSVLPGDTWVVHLDEETQPTSSGIKGIAAFVANCEHTADLKRIGQGTITYHRAWAQHPFLTLADMRRTGDDFGTFYLQHKLGFTLFGLHGAFIVCRQDAEAALGFDLGPAGSITEDAWWVLIAMKNGYRTRWIDGYLEEQSTQSIMDFLKQRRRWFYGLAKVVLQCPVSLWYRLFVGYSTFSWLIIPLVLPIQLAYMVALWVFQIPVPLSIRLLTNFVVAVSSLVYMSGLICNMREHGTKWWQVPLWTIAMLIALPFCLLLEVVSIVMAIFAGCTENGKGFHVVQKSANADKDEDEEESSSQESADEGNVDLESGQAGHVVVLGEDDDVRGVPPVPA</sequence>
<dbReference type="GO" id="GO:0005737">
    <property type="term" value="C:cytoplasm"/>
    <property type="evidence" value="ECO:0007669"/>
    <property type="project" value="TreeGrafter"/>
</dbReference>
<keyword evidence="2" id="KW-0472">Membrane</keyword>
<feature type="transmembrane region" description="Helical" evidence="2">
    <location>
        <begin position="353"/>
        <end position="371"/>
    </location>
</feature>
<dbReference type="InterPro" id="IPR029044">
    <property type="entry name" value="Nucleotide-diphossugar_trans"/>
</dbReference>
<dbReference type="PANTHER" id="PTHR16779">
    <property type="entry name" value="BETA-1,4-MANNOSYLTRANSFERASE EGH"/>
    <property type="match status" value="1"/>
</dbReference>
<feature type="domain" description="Glycosyltransferase 2-like" evidence="3">
    <location>
        <begin position="153"/>
        <end position="346"/>
    </location>
</feature>
<feature type="transmembrane region" description="Helical" evidence="2">
    <location>
        <begin position="27"/>
        <end position="49"/>
    </location>
</feature>
<protein>
    <submittedName>
        <fullName evidence="4">Beta-1,4-mannosyltransferase bre-3</fullName>
    </submittedName>
</protein>
<proteinExistence type="predicted"/>
<dbReference type="EMBL" id="NBIV01000194">
    <property type="protein sequence ID" value="PXF41795.1"/>
    <property type="molecule type" value="Genomic_DNA"/>
</dbReference>
<dbReference type="Pfam" id="PF13632">
    <property type="entry name" value="Glyco_trans_2_3"/>
    <property type="match status" value="1"/>
</dbReference>
<name>A0A2V3II62_9FLOR</name>
<feature type="transmembrane region" description="Helical" evidence="2">
    <location>
        <begin position="391"/>
        <end position="416"/>
    </location>
</feature>
<dbReference type="SUPFAM" id="SSF53448">
    <property type="entry name" value="Nucleotide-diphospho-sugar transferases"/>
    <property type="match status" value="1"/>
</dbReference>
<dbReference type="GO" id="GO:0019187">
    <property type="term" value="F:beta-1,4-mannosyltransferase activity"/>
    <property type="evidence" value="ECO:0007669"/>
    <property type="project" value="InterPro"/>
</dbReference>
<accession>A0A2V3II62</accession>
<keyword evidence="5" id="KW-1185">Reference proteome</keyword>
<gene>
    <name evidence="4" type="ORF">BWQ96_08472</name>
</gene>
<dbReference type="PANTHER" id="PTHR16779:SF1">
    <property type="entry name" value="BETA-1,4-MANNOSYLTRANSFERASE EGH"/>
    <property type="match status" value="1"/>
</dbReference>